<evidence type="ECO:0000313" key="2">
    <source>
        <dbReference type="EMBL" id="RDY61564.1"/>
    </source>
</evidence>
<dbReference type="Gene3D" id="2.60.120.430">
    <property type="entry name" value="Galactose-binding lectin"/>
    <property type="match status" value="1"/>
</dbReference>
<dbReference type="Proteomes" id="UP000261828">
    <property type="component" value="Unassembled WGS sequence"/>
</dbReference>
<comment type="caution">
    <text evidence="2">The sequence shown here is derived from an EMBL/GenBank/DDBJ whole genome shotgun (WGS) entry which is preliminary data.</text>
</comment>
<dbReference type="RefSeq" id="WP_116183444.1">
    <property type="nucleotide sequence ID" value="NZ_QTJX01000001.1"/>
</dbReference>
<proteinExistence type="predicted"/>
<dbReference type="InterPro" id="IPR008979">
    <property type="entry name" value="Galactose-bd-like_sf"/>
</dbReference>
<reference evidence="2 3" key="1">
    <citation type="submission" date="2018-08" db="EMBL/GenBank/DDBJ databases">
        <title>Muricauda nanhaiensis sp. nov., isolated from seawater of the South China Sea.</title>
        <authorList>
            <person name="Dang Y."/>
        </authorList>
    </citation>
    <scope>NUCLEOTIDE SEQUENCE [LARGE SCALE GENOMIC DNA]</scope>
    <source>
        <strain evidence="2 3">SM1704</strain>
    </source>
</reference>
<feature type="chain" id="PRO_5016728950" description="IPT/TIG domain-containing protein" evidence="1">
    <location>
        <begin position="28"/>
        <end position="356"/>
    </location>
</feature>
<dbReference type="SUPFAM" id="SSF49785">
    <property type="entry name" value="Galactose-binding domain-like"/>
    <property type="match status" value="1"/>
</dbReference>
<keyword evidence="1" id="KW-0732">Signal</keyword>
<accession>A0A371JUS4</accession>
<gene>
    <name evidence="2" type="ORF">DX873_05240</name>
</gene>
<dbReference type="Gene3D" id="2.60.40.10">
    <property type="entry name" value="Immunoglobulins"/>
    <property type="match status" value="1"/>
</dbReference>
<organism evidence="2 3">
    <name type="scientific">Flagellimonas nanhaiensis</name>
    <dbReference type="NCBI Taxonomy" id="2292706"/>
    <lineage>
        <taxon>Bacteria</taxon>
        <taxon>Pseudomonadati</taxon>
        <taxon>Bacteroidota</taxon>
        <taxon>Flavobacteriia</taxon>
        <taxon>Flavobacteriales</taxon>
        <taxon>Flavobacteriaceae</taxon>
        <taxon>Flagellimonas</taxon>
    </lineage>
</organism>
<dbReference type="PROSITE" id="PS51257">
    <property type="entry name" value="PROKAR_LIPOPROTEIN"/>
    <property type="match status" value="1"/>
</dbReference>
<dbReference type="InterPro" id="IPR013783">
    <property type="entry name" value="Ig-like_fold"/>
</dbReference>
<keyword evidence="3" id="KW-1185">Reference proteome</keyword>
<dbReference type="AlphaFoldDB" id="A0A371JUS4"/>
<evidence type="ECO:0000313" key="3">
    <source>
        <dbReference type="Proteomes" id="UP000261828"/>
    </source>
</evidence>
<name>A0A371JUS4_9FLAO</name>
<dbReference type="OrthoDB" id="1491905at2"/>
<evidence type="ECO:0008006" key="4">
    <source>
        <dbReference type="Google" id="ProtNLM"/>
    </source>
</evidence>
<evidence type="ECO:0000256" key="1">
    <source>
        <dbReference type="SAM" id="SignalP"/>
    </source>
</evidence>
<protein>
    <recommendedName>
        <fullName evidence="4">IPT/TIG domain-containing protein</fullName>
    </recommendedName>
</protein>
<dbReference type="EMBL" id="QTJX01000001">
    <property type="protein sequence ID" value="RDY61564.1"/>
    <property type="molecule type" value="Genomic_DNA"/>
</dbReference>
<feature type="signal peptide" evidence="1">
    <location>
        <begin position="1"/>
        <end position="27"/>
    </location>
</feature>
<sequence length="356" mass="37870">MKTRKIPSVCILAMLLILGLGCSNEFNQPDPINPGDSGPPVINSVTDVNNSSTVQTGVLGNTINIKGQNLKDIVSVKFNGFEATVNPNFATQSVIVLSVPLGAPVIGSNKLIVETLHGVAEYDFSLLNISSFSEQIIDGVSAVILEGGDFSGASSAAFVNGVGVDGPFEEISTDIISVSEEQLTIAVPGGIVQGFVQIEVNGAIAQSTSYGFNYPIFTDAIINDWDLGGWDGTQVLSDEVTLGSTSIRRDSNNWAGLTFTATDATETLRIADFSALNFQIFPGNDQTVRVACALNDFDTQIVLDLVPGEWNSFSIPLTDFYAPGTAPETITRIDFQEFSGGTAPFLFYLDQFGLIQ</sequence>